<dbReference type="SMART" id="SM00607">
    <property type="entry name" value="FTP"/>
    <property type="match status" value="3"/>
</dbReference>
<dbReference type="EMBL" id="AGNL01047326">
    <property type="protein sequence ID" value="EJK47126.1"/>
    <property type="molecule type" value="Genomic_DNA"/>
</dbReference>
<protein>
    <recommendedName>
        <fullName evidence="9">Fucolectin tachylectin-4 pentraxin-1 domain-containing protein</fullName>
    </recommendedName>
</protein>
<dbReference type="Pfam" id="PF22633">
    <property type="entry name" value="F5_F8_type_C_2"/>
    <property type="match status" value="3"/>
</dbReference>
<dbReference type="InterPro" id="IPR006585">
    <property type="entry name" value="FTP1"/>
</dbReference>
<accession>K0RDI9</accession>
<reference evidence="10 11" key="1">
    <citation type="journal article" date="2012" name="Genome Biol.">
        <title>Genome and low-iron response of an oceanic diatom adapted to chronic iron limitation.</title>
        <authorList>
            <person name="Lommer M."/>
            <person name="Specht M."/>
            <person name="Roy A.S."/>
            <person name="Kraemer L."/>
            <person name="Andreson R."/>
            <person name="Gutowska M.A."/>
            <person name="Wolf J."/>
            <person name="Bergner S.V."/>
            <person name="Schilhabel M.B."/>
            <person name="Klostermeier U.C."/>
            <person name="Beiko R.G."/>
            <person name="Rosenstiel P."/>
            <person name="Hippler M."/>
            <person name="Laroche J."/>
        </authorList>
    </citation>
    <scope>NUCLEOTIDE SEQUENCE [LARGE SCALE GENOMIC DNA]</scope>
    <source>
        <strain evidence="10 11">CCMP1005</strain>
    </source>
</reference>
<organism evidence="10 11">
    <name type="scientific">Thalassiosira oceanica</name>
    <name type="common">Marine diatom</name>
    <dbReference type="NCBI Taxonomy" id="159749"/>
    <lineage>
        <taxon>Eukaryota</taxon>
        <taxon>Sar</taxon>
        <taxon>Stramenopiles</taxon>
        <taxon>Ochrophyta</taxon>
        <taxon>Bacillariophyta</taxon>
        <taxon>Coscinodiscophyceae</taxon>
        <taxon>Thalassiosirophycidae</taxon>
        <taxon>Thalassiosirales</taxon>
        <taxon>Thalassiosiraceae</taxon>
        <taxon>Thalassiosira</taxon>
    </lineage>
</organism>
<evidence type="ECO:0000256" key="2">
    <source>
        <dbReference type="ARBA" id="ARBA00010147"/>
    </source>
</evidence>
<comment type="subunit">
    <text evidence="3">Homotrimer.</text>
</comment>
<gene>
    <name evidence="10" type="ORF">THAOC_34178</name>
</gene>
<evidence type="ECO:0000256" key="8">
    <source>
        <dbReference type="SAM" id="MobiDB-lite"/>
    </source>
</evidence>
<dbReference type="InterPro" id="IPR008979">
    <property type="entry name" value="Galactose-bd-like_sf"/>
</dbReference>
<keyword evidence="7" id="KW-1015">Disulfide bond</keyword>
<evidence type="ECO:0000256" key="5">
    <source>
        <dbReference type="ARBA" id="ARBA00022734"/>
    </source>
</evidence>
<dbReference type="SUPFAM" id="SSF49785">
    <property type="entry name" value="Galactose-binding domain-like"/>
    <property type="match status" value="4"/>
</dbReference>
<dbReference type="PANTHER" id="PTHR45713:SF6">
    <property type="entry name" value="F5_8 TYPE C DOMAIN-CONTAINING PROTEIN"/>
    <property type="match status" value="1"/>
</dbReference>
<feature type="domain" description="Fucolectin tachylectin-4 pentraxin-1" evidence="9">
    <location>
        <begin position="654"/>
        <end position="788"/>
    </location>
</feature>
<keyword evidence="6" id="KW-0106">Calcium</keyword>
<dbReference type="Proteomes" id="UP000266841">
    <property type="component" value="Unassembled WGS sequence"/>
</dbReference>
<keyword evidence="4" id="KW-0479">Metal-binding</keyword>
<evidence type="ECO:0000256" key="3">
    <source>
        <dbReference type="ARBA" id="ARBA00011233"/>
    </source>
</evidence>
<comment type="function">
    <text evidence="1">Acts as a defensive agent. Recognizes blood group fucosylated oligosaccharides including A, B, H and Lewis B-type antigens. Does not recognize Lewis A antigen and has low affinity for monovalent haptens.</text>
</comment>
<dbReference type="GO" id="GO:0001868">
    <property type="term" value="P:regulation of complement activation, lectin pathway"/>
    <property type="evidence" value="ECO:0007669"/>
    <property type="project" value="UniProtKB-ARBA"/>
</dbReference>
<dbReference type="GO" id="GO:0010185">
    <property type="term" value="P:regulation of cellular defense response"/>
    <property type="evidence" value="ECO:0007669"/>
    <property type="project" value="UniProtKB-ARBA"/>
</dbReference>
<dbReference type="Gene3D" id="2.60.120.260">
    <property type="entry name" value="Galactose-binding domain-like"/>
    <property type="match status" value="3"/>
</dbReference>
<evidence type="ECO:0000256" key="7">
    <source>
        <dbReference type="ARBA" id="ARBA00023157"/>
    </source>
</evidence>
<comment type="similarity">
    <text evidence="2">Belongs to the fucolectin family.</text>
</comment>
<comment type="caution">
    <text evidence="10">The sequence shown here is derived from an EMBL/GenBank/DDBJ whole genome shotgun (WGS) entry which is preliminary data.</text>
</comment>
<evidence type="ECO:0000256" key="6">
    <source>
        <dbReference type="ARBA" id="ARBA00022837"/>
    </source>
</evidence>
<feature type="region of interest" description="Disordered" evidence="8">
    <location>
        <begin position="1436"/>
        <end position="1471"/>
    </location>
</feature>
<evidence type="ECO:0000313" key="10">
    <source>
        <dbReference type="EMBL" id="EJK47126.1"/>
    </source>
</evidence>
<feature type="domain" description="Fucolectin tachylectin-4 pentraxin-1" evidence="9">
    <location>
        <begin position="1771"/>
        <end position="1912"/>
    </location>
</feature>
<feature type="non-terminal residue" evidence="10">
    <location>
        <position position="4235"/>
    </location>
</feature>
<feature type="region of interest" description="Disordered" evidence="8">
    <location>
        <begin position="1625"/>
        <end position="1644"/>
    </location>
</feature>
<sequence length="4235" mass="462529">MSVDYRDYEDLNSAVASWRQSLEADGFTRLEDIGDEEELSSLLCLWPNWEEQDFYCHYRLTMHCKHHAVSATLPPAPDYPNLSMGVCVYGSDVHTVAATIGGDSFPQIPSSDINGHQEFWSVNRYWDLVGFENTPCNNGGIFLQAPAILELGEVVSVAVNHVDSTICVMSVDRQIPSVVSWQESLESEEYGFTWLEPSQDLYIRHNVGDSVGDTYNLTMHCKYFAASATLPPVPEGNLQGGGAQLQLGLCMYGNDVHSAAATIEGNAFTPVASYDINGHELFFSENQHWDLHGFEGTPCSDGGILLQAPTLLGAGAVAFVTANPDIAGQILHYPLQDCAGSSAEDSFCYDMTHHLTADSGSSQPFLTDHYTRLGVDFDSCSVLCERLADYVLNIDNPYRGVDVDMNSNRCYCLFDARPTCPQFPLASCFPWEGADDGSGPVSHSMGEPGTYPFPVIGTSSDLERLWDGTVSADSGVCVFIAGHQRDQWGPDLESLGWIDEGDPDGFGYPNQLALYCQYNVASARLPPFHDFTIEDSDASWGIHHGLCTFGNMHGVPFVSNIGGLVNVALHGNARQSTTYHSNYVASKAVDGDMGVNSQGNFEELVEQEFGTSEAVMTVDFTEEIYVATRVRIRLPGSGILSLGEVEVMGYVIGLVNLALHGNARQSSTWGQAASNAVDGNVMSGFTHTQYPSSDGPWWEVDLEFPSVIRTINVYNRASCCQERLIGALISLHRGDEELVEKEFGTSEAVMTVDFTEEVYMANRVRIRLPGSGILSLGEVEVMGYVPADLEDMNYAMDLMTDHELTYEPIEIPFIDTTSTSQNGNDSTICVMTVDYRNYEDSNSAVASWRDSLEDDGFTSLEDIGDEELCLWPNWEEQDVYCHYTLTMHCKYNAASATLPPAPEAEGNDRTLSLAVCAYGSDVNTAAATVGGNSYNPIPSSQVDEHQIFWSTNRYWDLVGYENTPCNDGGIFLQGPQLGAGEVVSITLNHLQALGVSPPRYFFPLSMCQGDCDTDSQCEGFLKCFQRADPSEAGPPGCPGSTYSEFDYCYMPSVIEPVQMWEDSAVYQVSGFESTPCNGGVFHRASRTNAPADTETIVGQVLCVFYAENQLESWGTALSTAGWIHEGTREGFMYSEVVQLQVIGGARLDPLDCEGDLRCFSWESDEPVPGCVGSGSIGVDYCYGAEPLVLFCKHGEASAGLPPFPDSQGGMAHGICSLFPNSQAVPLNTSPDMTYEEVQITSSPLRAWGDSNSFVYGFQNTPCSNGDFNGIFYRPSTSNGPAGGVTTIGNVRDRESLSVPSPYTVGGFEHTPCNGGVFLRRSSDMVSRGTEIEVSLSTAGVCVFVESAYWRSGGFLTSLEQLGFTPYVAAGFTWSISTPPSLFCTGADHVTLPATTTSQFVHGICTFGNTPDPIASNSVPVNLALYYGTATQSTTRTDNNGVASRAIDGNTNGDWSGNSVTHTEEPATAEPSWEVELQFPSAIRTIIVYNRADCCQERLTGALVSLHRGNEMLVEKEFGTSEAVMTVDFTDEEEVYVATRVRIRLPSTGILSLAEVEVIGYVPYPHSELVYTRVPIAATDQTTIQMWGDQTYTVSGFEHTPCRYGNFFRPSRFKNIREGTIITIPVPTPRPTRLPTSQPTPIPTRQPVPPSGICIFVESHSERDGGFSHSLVEHEGFTHFEIDGFTWQEQYLPSMYCIDSDHMTLPETTTAQTVHGICTIGYPVAYASAVTTEGPLVYFPVDLTTTSLFTGFENTPCYGDGTFLWPLPGHDLINLALHGNARQSTTYSSTNYAASKAVDGDMMSGFTHTEEPSSDGPWWEVDLEFPSVIRTISVYNRANCCQERLIGALISLHRGNEELVEKEFGTSEAVMTVDFTEEVYVATRVRIRLPGTGVLSLGEVQVMGYVNIGLPQGSIISVSLLTESPALSTATSGCNAERCIYRCISSYGPILSSEDLSYHCAKGCAQVPSDGGPFELADLNKFCDVGEIQRHSTCLDTCDTVASEEGQNACRYGCQSWMVRASITTSTEMNNQGNCCYDFVGRNCDEAMYNEFDEIGADGEQRAKNTWHCCEEGTYLCGINEGNCHSNNDCIDDLECGTNNCQWGPQWNGEVFTHNCCFDPNPTKCSVDSQCDFLGDSFRCGFQNCFGDNCCFDMQDMRCDERLFETFDADGSAKNTQECCSPENPCGAGEGGNETHCAFHTFILCAHVIFLPGLQVTANLVSIAGRTTAFLTLAGGLMITTVALTPTQLPAIAAMILEGSGAMKNCTMPLIAVEERRIPTTAVQMIFPVLSTRDPAVAMNHRCCYEPEPTPLARRMRAHGKILGDCCYDQGDYRCDAEMYNAFDAGGNAKNTYHCCTDMFPCTLGEGDCDHDSDCVTGLVCGSDNCDFGTSSHDCCTLEDTVCEEDSDCEGELWPTDPSRRPPIFCGVENCLEGAGNCCYYRGEHRCDGDLFEKFDADGSAKNTKNCCTEANPCGAGEGGLQCGEDNCLSLFGWGLSAYDCCFDPNSEPPTSHPTNLPTSRPTHFGLGQGDCNSDSDCRGSLRCGQDNCGPGYPLGEAATEKAPVNTFLLPRRINHAPLMPGFDCCYFQGDFRCNEAMYREFDLDGGAKNTDNCCTEDLPCDVGEDPPTLSATKVTVIKTDTHDCCFDPDSAAPTYAPTYPPTVSPSEAPTLAPSKSPTLIPTDQPTLWDPETSVGFFNYTGNGFCADRFHVRYSNWFSYSDAVYENNDDGVAACANKCELSMKVGFLGISVQRTPDPLCFCIYDKDHAIPTQIGEASINPAQDQEEHSSAIHGHSTTTGNHNSHGIYFKIRTKQTALNITNITIQIASQSTGDDKIKIFHRSGDFVDHEETRGGWISAGEVEVGPLATAPIDSGYEVSFDLDDTIYVERSSYHSFYIYSDLEIVSHEASGNDHQYPVGGLLTNGADINLSPQLFTGVVHYTVEGRSPNVGSGKILEAVDGPGNDITCYRSRQPRSSPICYNTEKLNTRCRDENERRFAHIKKHPHDLQRNDIYSCKEFCNTIASDYYKGLEYHPEYGCLCLFDSRVLPIFPGAGRDESFPVLCPNGESCTASVGGFDEHGGEYTDEVTSRGTAKTYTSEGTQDWTTVLLKHCNLNGFRTFISHLGFNHEIAIADNSMVPISGSVFIGTGERDDAGGYVSTTCPLANAQVCLFQVMGSHSMRNTDTSSVLSDGSSPGDREIGCVHTDDSGGYVFNAAIGARVYPAVVLPGHEFKATDPRNSFLYRTTGVELSFEAARSGALSRHDFVDVTVTRIEVEVAGGGCRKFIGESAVQYRLVGCAVSPVPLVNGEEISDVRKGYDVPAHNIEIRVTEVEDHVQATLVRLAGQDLSNTNAAEAEAATIEAEEEEEFGVVEEEDDTDDSDQSLFEFIYNGILFVRPRIEGGNDLAATTPSCEEGEERYRYRAGTLQSESFHVVETNQELQVTLLLRALVIPNAPDDDDSYCNKADPSTVVSVRSRIGLDPNNKIDEDYIARENIDVANSNYTKCVITPCLLTPDAPYLEEEEGMVASRATVLLKAAIPRFNNGDIDWPEQHAKQVFISQLVSGAEMLVHTMHVVITGHFASDDGQGLTIPLQTPMLIIRDPPGGESSVTYSHVKTTVTVSMEEMNVYRGMSYSLGGGFDFAGGGDGGVCFGGGVHAETTEFGGSLGAHFEHEKMKDVSTSDSTHSHQTSVTWSYSTSGEPEYAGKFSDSFLLNTLVIIFRVTRTILFDEATCTASEAPITTTFDVGSQENRKPLSFVSYYQVVNEIQPQLERVLASRISESNGQPSEALYSEAESPAPSPSQLMAQISILQAGRNAWRTILADYEDTHAMARNKTLPPVKDFFKVRKAREPFCQRREYTVVLNGRQRVQLANRERIQSIGVSSILPFASDGELSDVSTDDNYVGDRRRRRREEFSEYRCTLQMSQDGDPIYPNNPSYNVNDELSVITPDVNETCVDFDFPDKCLTKRPDDGTEDVGDGTWEDLNADHAYMRFGGEDSEGTVSLAPKVLESNARPLEAGRIVERYNTDDIPSTTTVQFSGTNMAISGGSLMSLEFEEETIDVLHDLWNSPLGHAQNQVFTTDAGIEGDAEVEVGLGLLAGIHLDGDITGMTEVEHTMLTDDEESSSTTITVELGDSDTGDEFLVDMWIDPKYGTFVWVGNLAVLMRMAAMIFKLELANTGYGNSTFVLYHERRDNEFGLDISMEDDVELDSTHLGGTTKTLTITVEPGPEGNYV</sequence>
<dbReference type="GO" id="GO:0042806">
    <property type="term" value="F:fucose binding"/>
    <property type="evidence" value="ECO:0007669"/>
    <property type="project" value="UniProtKB-ARBA"/>
</dbReference>
<keyword evidence="5" id="KW-0430">Lectin</keyword>
<feature type="domain" description="Fucolectin tachylectin-4 pentraxin-1" evidence="9">
    <location>
        <begin position="1419"/>
        <end position="1564"/>
    </location>
</feature>
<dbReference type="OrthoDB" id="46933at2759"/>
<name>K0RDI9_THAOC</name>
<evidence type="ECO:0000313" key="11">
    <source>
        <dbReference type="Proteomes" id="UP000266841"/>
    </source>
</evidence>
<dbReference type="PANTHER" id="PTHR45713">
    <property type="entry name" value="FTP DOMAIN-CONTAINING PROTEIN"/>
    <property type="match status" value="1"/>
</dbReference>
<dbReference type="GO" id="GO:0046872">
    <property type="term" value="F:metal ion binding"/>
    <property type="evidence" value="ECO:0007669"/>
    <property type="project" value="UniProtKB-KW"/>
</dbReference>
<keyword evidence="11" id="KW-1185">Reference proteome</keyword>
<evidence type="ECO:0000256" key="4">
    <source>
        <dbReference type="ARBA" id="ARBA00022723"/>
    </source>
</evidence>
<dbReference type="InterPro" id="IPR051941">
    <property type="entry name" value="BG_Antigen-Binding_Lectin"/>
</dbReference>
<evidence type="ECO:0000259" key="9">
    <source>
        <dbReference type="SMART" id="SM00607"/>
    </source>
</evidence>
<evidence type="ECO:0000256" key="1">
    <source>
        <dbReference type="ARBA" id="ARBA00002219"/>
    </source>
</evidence>
<proteinExistence type="inferred from homology"/>
<feature type="compositionally biased region" description="Polar residues" evidence="8">
    <location>
        <begin position="1448"/>
        <end position="1460"/>
    </location>
</feature>